<sequence>MKYVLLLMGHAGDAECGADEGPDPSEFMAFDQEINDAGIVVGGFALEGPETAVRVSTTSADTVVTSGPFAESGEFVGGSYVVEVADIDEAIAWAKKSPGAAFGHIEIRPIADY</sequence>
<dbReference type="PANTHER" id="PTHR35174:SF3">
    <property type="entry name" value="BLL7171 PROTEIN"/>
    <property type="match status" value="1"/>
</dbReference>
<dbReference type="SUPFAM" id="SSF54909">
    <property type="entry name" value="Dimeric alpha+beta barrel"/>
    <property type="match status" value="1"/>
</dbReference>
<name>A0A1H1LGK5_BRESA</name>
<accession>A0A1H1LGK5</accession>
<evidence type="ECO:0000313" key="4">
    <source>
        <dbReference type="Proteomes" id="UP000199700"/>
    </source>
</evidence>
<organism evidence="3 4">
    <name type="scientific">Brevibacterium sandarakinum</name>
    <dbReference type="NCBI Taxonomy" id="629680"/>
    <lineage>
        <taxon>Bacteria</taxon>
        <taxon>Bacillati</taxon>
        <taxon>Actinomycetota</taxon>
        <taxon>Actinomycetes</taxon>
        <taxon>Micrococcales</taxon>
        <taxon>Brevibacteriaceae</taxon>
        <taxon>Brevibacterium</taxon>
    </lineage>
</organism>
<gene>
    <name evidence="3" type="ORF">SAMN04489751_0271</name>
</gene>
<dbReference type="AlphaFoldDB" id="A0A1H1LGK5"/>
<reference evidence="3" key="1">
    <citation type="submission" date="2016-10" db="EMBL/GenBank/DDBJ databases">
        <authorList>
            <person name="Varghese N."/>
            <person name="Submissions S."/>
        </authorList>
    </citation>
    <scope>NUCLEOTIDE SEQUENCE [LARGE SCALE GENOMIC DNA]</scope>
    <source>
        <strain evidence="3">DSM 22082</strain>
    </source>
</reference>
<dbReference type="STRING" id="629680.SAMN04489751_0271"/>
<dbReference type="RefSeq" id="WP_092102221.1">
    <property type="nucleotide sequence ID" value="NZ_LT629739.1"/>
</dbReference>
<dbReference type="OrthoDB" id="3782166at2"/>
<dbReference type="EMBL" id="LT629739">
    <property type="protein sequence ID" value="SDR73646.1"/>
    <property type="molecule type" value="Genomic_DNA"/>
</dbReference>
<evidence type="ECO:0000256" key="1">
    <source>
        <dbReference type="ARBA" id="ARBA00007689"/>
    </source>
</evidence>
<dbReference type="Gene3D" id="3.30.70.1060">
    <property type="entry name" value="Dimeric alpha+beta barrel"/>
    <property type="match status" value="1"/>
</dbReference>
<evidence type="ECO:0000259" key="2">
    <source>
        <dbReference type="Pfam" id="PF03795"/>
    </source>
</evidence>
<proteinExistence type="inferred from homology"/>
<feature type="domain" description="YCII-related" evidence="2">
    <location>
        <begin position="27"/>
        <end position="112"/>
    </location>
</feature>
<evidence type="ECO:0000313" key="3">
    <source>
        <dbReference type="EMBL" id="SDR73646.1"/>
    </source>
</evidence>
<dbReference type="PANTHER" id="PTHR35174">
    <property type="entry name" value="BLL7171 PROTEIN-RELATED"/>
    <property type="match status" value="1"/>
</dbReference>
<comment type="similarity">
    <text evidence="1">Belongs to the YciI family.</text>
</comment>
<dbReference type="InterPro" id="IPR011008">
    <property type="entry name" value="Dimeric_a/b-barrel"/>
</dbReference>
<dbReference type="Pfam" id="PF03795">
    <property type="entry name" value="YCII"/>
    <property type="match status" value="1"/>
</dbReference>
<dbReference type="Proteomes" id="UP000199700">
    <property type="component" value="Chromosome"/>
</dbReference>
<keyword evidence="4" id="KW-1185">Reference proteome</keyword>
<dbReference type="InterPro" id="IPR005545">
    <property type="entry name" value="YCII"/>
</dbReference>
<protein>
    <submittedName>
        <fullName evidence="3">Uncharacterized conserved protein</fullName>
    </submittedName>
</protein>